<dbReference type="AlphaFoldDB" id="A0A0D0J7P7"/>
<evidence type="ECO:0000313" key="1">
    <source>
        <dbReference type="EMBL" id="KIQ01825.1"/>
    </source>
</evidence>
<name>A0A0D0J7P7_AGRTU</name>
<proteinExistence type="predicted"/>
<evidence type="ECO:0000313" key="2">
    <source>
        <dbReference type="Proteomes" id="UP000035017"/>
    </source>
</evidence>
<dbReference type="EMBL" id="JXQV01000012">
    <property type="protein sequence ID" value="KIQ01825.1"/>
    <property type="molecule type" value="Genomic_DNA"/>
</dbReference>
<accession>A0A0D0J7P7</accession>
<protein>
    <submittedName>
        <fullName evidence="1">XRE family transcriptional regulator</fullName>
    </submittedName>
</protein>
<dbReference type="GO" id="GO:0003677">
    <property type="term" value="F:DNA binding"/>
    <property type="evidence" value="ECO:0007669"/>
    <property type="project" value="InterPro"/>
</dbReference>
<dbReference type="Proteomes" id="UP000035017">
    <property type="component" value="Unassembled WGS sequence"/>
</dbReference>
<comment type="caution">
    <text evidence="1">The sequence shown here is derived from an EMBL/GenBank/DDBJ whole genome shotgun (WGS) entry which is preliminary data.</text>
</comment>
<gene>
    <name evidence="1" type="ORF">RU07_13800</name>
</gene>
<dbReference type="SUPFAM" id="SSF47413">
    <property type="entry name" value="lambda repressor-like DNA-binding domains"/>
    <property type="match status" value="1"/>
</dbReference>
<reference evidence="1 2" key="1">
    <citation type="submission" date="2014-12" db="EMBL/GenBank/DDBJ databases">
        <title>16Stimator: statistical estimation of ribosomal gene copy numbers from draft genome assemblies.</title>
        <authorList>
            <person name="Perisin M.A."/>
            <person name="Vetter M."/>
            <person name="Gilbert J.A."/>
            <person name="Bergelson J."/>
        </authorList>
    </citation>
    <scope>NUCLEOTIDE SEQUENCE [LARGE SCALE GENOMIC DNA]</scope>
    <source>
        <strain evidence="1 2">MEJ076</strain>
    </source>
</reference>
<dbReference type="Gene3D" id="1.10.260.40">
    <property type="entry name" value="lambda repressor-like DNA-binding domains"/>
    <property type="match status" value="1"/>
</dbReference>
<organism evidence="1 2">
    <name type="scientific">Agrobacterium tumefaciens</name>
    <dbReference type="NCBI Taxonomy" id="358"/>
    <lineage>
        <taxon>Bacteria</taxon>
        <taxon>Pseudomonadati</taxon>
        <taxon>Pseudomonadota</taxon>
        <taxon>Alphaproteobacteria</taxon>
        <taxon>Hyphomicrobiales</taxon>
        <taxon>Rhizobiaceae</taxon>
        <taxon>Rhizobium/Agrobacterium group</taxon>
        <taxon>Agrobacterium</taxon>
        <taxon>Agrobacterium tumefaciens complex</taxon>
    </lineage>
</organism>
<dbReference type="InterPro" id="IPR010982">
    <property type="entry name" value="Lambda_DNA-bd_dom_sf"/>
</dbReference>
<sequence length="123" mass="13669">MQDSKTPTSPKFDGERFFSALDSTRSARGLTWKKVAEQASVPASTLTRMSQGRKPDIDTLSYLCSWSGLRADDFIMREAKQKAETLSSVTALFRADPNLSKDGAMAMEAIIKAAYEQIRKIQD</sequence>